<dbReference type="CDD" id="cd15086">
    <property type="entry name" value="7tmA_tmt_opsin"/>
    <property type="match status" value="1"/>
</dbReference>
<dbReference type="InterPro" id="IPR002962">
    <property type="entry name" value="Peropsin"/>
</dbReference>
<name>A0A1A8QTA5_9TELE</name>
<feature type="region of interest" description="Disordered" evidence="11">
    <location>
        <begin position="80"/>
        <end position="101"/>
    </location>
</feature>
<feature type="transmembrane region" description="Helical" evidence="12">
    <location>
        <begin position="267"/>
        <end position="294"/>
    </location>
</feature>
<feature type="region of interest" description="Disordered" evidence="11">
    <location>
        <begin position="413"/>
        <end position="436"/>
    </location>
</feature>
<evidence type="ECO:0000256" key="3">
    <source>
        <dbReference type="ARBA" id="ARBA00022989"/>
    </source>
</evidence>
<evidence type="ECO:0000256" key="5">
    <source>
        <dbReference type="ARBA" id="ARBA00023136"/>
    </source>
</evidence>
<evidence type="ECO:0000256" key="12">
    <source>
        <dbReference type="SAM" id="Phobius"/>
    </source>
</evidence>
<keyword evidence="9 10" id="KW-0807">Transducer</keyword>
<feature type="compositionally biased region" description="Low complexity" evidence="11">
    <location>
        <begin position="80"/>
        <end position="97"/>
    </location>
</feature>
<accession>A0A1A8QTA5</accession>
<evidence type="ECO:0000256" key="9">
    <source>
        <dbReference type="ARBA" id="ARBA00023224"/>
    </source>
</evidence>
<dbReference type="PROSITE" id="PS50262">
    <property type="entry name" value="G_PROTEIN_RECEP_F1_2"/>
    <property type="match status" value="1"/>
</dbReference>
<reference evidence="14" key="1">
    <citation type="submission" date="2016-05" db="EMBL/GenBank/DDBJ databases">
        <authorList>
            <person name="Lavstsen T."/>
            <person name="Jespersen J.S."/>
        </authorList>
    </citation>
    <scope>NUCLEOTIDE SEQUENCE</scope>
    <source>
        <tissue evidence="14">Brain</tissue>
    </source>
</reference>
<evidence type="ECO:0000256" key="6">
    <source>
        <dbReference type="ARBA" id="ARBA00023157"/>
    </source>
</evidence>
<dbReference type="SUPFAM" id="SSF81321">
    <property type="entry name" value="Family A G protein-coupled receptor-like"/>
    <property type="match status" value="1"/>
</dbReference>
<keyword evidence="4 10" id="KW-0297">G-protein coupled receptor</keyword>
<feature type="transmembrane region" description="Helical" evidence="12">
    <location>
        <begin position="183"/>
        <end position="201"/>
    </location>
</feature>
<keyword evidence="5 12" id="KW-0472">Membrane</keyword>
<dbReference type="GO" id="GO:0007601">
    <property type="term" value="P:visual perception"/>
    <property type="evidence" value="ECO:0007669"/>
    <property type="project" value="InterPro"/>
</dbReference>
<protein>
    <recommendedName>
        <fullName evidence="13">G-protein coupled receptors family 1 profile domain-containing protein</fullName>
    </recommendedName>
</protein>
<feature type="transmembrane region" description="Helical" evidence="12">
    <location>
        <begin position="352"/>
        <end position="373"/>
    </location>
</feature>
<dbReference type="GO" id="GO:0004930">
    <property type="term" value="F:G protein-coupled receptor activity"/>
    <property type="evidence" value="ECO:0007669"/>
    <property type="project" value="UniProtKB-KW"/>
</dbReference>
<dbReference type="EMBL" id="HAEH01013082">
    <property type="protein sequence ID" value="SBR96488.1"/>
    <property type="molecule type" value="Transcribed_RNA"/>
</dbReference>
<gene>
    <name evidence="14" type="primary">AL929434.2</name>
</gene>
<dbReference type="GO" id="GO:0016020">
    <property type="term" value="C:membrane"/>
    <property type="evidence" value="ECO:0007669"/>
    <property type="project" value="UniProtKB-SubCell"/>
</dbReference>
<comment type="subcellular location">
    <subcellularLocation>
        <location evidence="1">Membrane</location>
        <topology evidence="1">Multi-pass membrane protein</topology>
    </subcellularLocation>
</comment>
<organism evidence="14">
    <name type="scientific">Nothobranchius rachovii</name>
    <name type="common">bluefin notho</name>
    <dbReference type="NCBI Taxonomy" id="451742"/>
    <lineage>
        <taxon>Eukaryota</taxon>
        <taxon>Metazoa</taxon>
        <taxon>Chordata</taxon>
        <taxon>Craniata</taxon>
        <taxon>Vertebrata</taxon>
        <taxon>Euteleostomi</taxon>
        <taxon>Actinopterygii</taxon>
        <taxon>Neopterygii</taxon>
        <taxon>Teleostei</taxon>
        <taxon>Neoteleostei</taxon>
        <taxon>Acanthomorphata</taxon>
        <taxon>Ovalentaria</taxon>
        <taxon>Atherinomorphae</taxon>
        <taxon>Cyprinodontiformes</taxon>
        <taxon>Nothobranchiidae</taxon>
        <taxon>Nothobranchius</taxon>
    </lineage>
</organism>
<dbReference type="InterPro" id="IPR050125">
    <property type="entry name" value="GPCR_opsins"/>
</dbReference>
<dbReference type="AlphaFoldDB" id="A0A1A8QTA5"/>
<dbReference type="FunFam" id="1.20.1070.10:FF:000197">
    <property type="entry name" value="Teleost multiple tissue opsin 2b"/>
    <property type="match status" value="1"/>
</dbReference>
<feature type="compositionally biased region" description="Low complexity" evidence="11">
    <location>
        <begin position="415"/>
        <end position="431"/>
    </location>
</feature>
<keyword evidence="3 12" id="KW-1133">Transmembrane helix</keyword>
<sequence length="453" mass="49791">MTCPVWSATTCRRSGRRCSENHPSRGTRSWRGSTFFGFPLYHQSSPTLKAPGPAVCLCASALTSRLSAMVVFFLRDSNFSTTDSSSLSTASATPRSPDGLSRTGHTAVAVCLGFILVAGILNNALTLLVFAKFRCLWTPINLILLNISLSDVLVCVFGTPFSFAASLCGRWLIGELGCKWYGFANSLFGIVSLVSLSVLSYERYSTVLHSSQVDVSDFRKAWLCVGGTWLYSLLWTLPPFLGWSSYGPEGPGTTCSVQWHLRSPTSVSYVLCLFIFCLILPLLLMVYSYGRILVAIRRVGKVNLLAAQRREQHILLMVVSMVSCYMLCWMPYGVMALMATFGKAGLVSPTASVVPSILAKFSTVINPIIYVFFNNQFYRCFVAFIKCSDEPPFGQGEELPALKAQQSEALHIRRQASSSSSQPQPPSCSGSTIACSHHHHHDSRKILCVRYTP</sequence>
<feature type="transmembrane region" description="Helical" evidence="12">
    <location>
        <begin position="107"/>
        <end position="130"/>
    </location>
</feature>
<dbReference type="PRINTS" id="PR00237">
    <property type="entry name" value="GPCRRHODOPSN"/>
</dbReference>
<feature type="transmembrane region" description="Helical" evidence="12">
    <location>
        <begin position="221"/>
        <end position="241"/>
    </location>
</feature>
<keyword evidence="8" id="KW-0325">Glycoprotein</keyword>
<evidence type="ECO:0000256" key="8">
    <source>
        <dbReference type="ARBA" id="ARBA00023180"/>
    </source>
</evidence>
<evidence type="ECO:0000256" key="7">
    <source>
        <dbReference type="ARBA" id="ARBA00023170"/>
    </source>
</evidence>
<keyword evidence="2 10" id="KW-0812">Transmembrane</keyword>
<evidence type="ECO:0000256" key="4">
    <source>
        <dbReference type="ARBA" id="ARBA00023040"/>
    </source>
</evidence>
<feature type="domain" description="G-protein coupled receptors family 1 profile" evidence="13">
    <location>
        <begin position="122"/>
        <end position="370"/>
    </location>
</feature>
<feature type="transmembrane region" description="Helical" evidence="12">
    <location>
        <begin position="314"/>
        <end position="332"/>
    </location>
</feature>
<keyword evidence="7 10" id="KW-0675">Receptor</keyword>
<keyword evidence="6" id="KW-1015">Disulfide bond</keyword>
<feature type="transmembrane region" description="Helical" evidence="12">
    <location>
        <begin position="142"/>
        <end position="163"/>
    </location>
</feature>
<dbReference type="PANTHER" id="PTHR24240">
    <property type="entry name" value="OPSIN"/>
    <property type="match status" value="1"/>
</dbReference>
<dbReference type="Gene3D" id="1.20.1070.10">
    <property type="entry name" value="Rhodopsin 7-helix transmembrane proteins"/>
    <property type="match status" value="1"/>
</dbReference>
<comment type="similarity">
    <text evidence="10">Belongs to the G-protein coupled receptor 1 family.</text>
</comment>
<reference evidence="14" key="2">
    <citation type="submission" date="2016-06" db="EMBL/GenBank/DDBJ databases">
        <title>The genome of a short-lived fish provides insights into sex chromosome evolution and the genetic control of aging.</title>
        <authorList>
            <person name="Reichwald K."/>
            <person name="Felder M."/>
            <person name="Petzold A."/>
            <person name="Koch P."/>
            <person name="Groth M."/>
            <person name="Platzer M."/>
        </authorList>
    </citation>
    <scope>NUCLEOTIDE SEQUENCE</scope>
    <source>
        <tissue evidence="14">Brain</tissue>
    </source>
</reference>
<evidence type="ECO:0000313" key="14">
    <source>
        <dbReference type="EMBL" id="SBR96488.1"/>
    </source>
</evidence>
<proteinExistence type="inferred from homology"/>
<dbReference type="InterPro" id="IPR017452">
    <property type="entry name" value="GPCR_Rhodpsn_7TM"/>
</dbReference>
<evidence type="ECO:0000259" key="13">
    <source>
        <dbReference type="PROSITE" id="PS50262"/>
    </source>
</evidence>
<evidence type="ECO:0000256" key="11">
    <source>
        <dbReference type="SAM" id="MobiDB-lite"/>
    </source>
</evidence>
<dbReference type="InterPro" id="IPR000276">
    <property type="entry name" value="GPCR_Rhodpsn"/>
</dbReference>
<dbReference type="PRINTS" id="PR01244">
    <property type="entry name" value="PEROPSIN"/>
</dbReference>
<evidence type="ECO:0000256" key="1">
    <source>
        <dbReference type="ARBA" id="ARBA00004141"/>
    </source>
</evidence>
<dbReference type="Pfam" id="PF00001">
    <property type="entry name" value="7tm_1"/>
    <property type="match status" value="1"/>
</dbReference>
<evidence type="ECO:0000256" key="2">
    <source>
        <dbReference type="ARBA" id="ARBA00022692"/>
    </source>
</evidence>
<evidence type="ECO:0000256" key="10">
    <source>
        <dbReference type="RuleBase" id="RU000688"/>
    </source>
</evidence>
<dbReference type="PROSITE" id="PS00237">
    <property type="entry name" value="G_PROTEIN_RECEP_F1_1"/>
    <property type="match status" value="1"/>
</dbReference>